<dbReference type="PANTHER" id="PTHR30085:SF7">
    <property type="entry name" value="AMINO-ACID ABC TRANSPORTER-BINDING PROTEIN YHDW-RELATED"/>
    <property type="match status" value="1"/>
</dbReference>
<evidence type="ECO:0000313" key="7">
    <source>
        <dbReference type="EMBL" id="SSC67486.1"/>
    </source>
</evidence>
<gene>
    <name evidence="7" type="ORF">RHIZ70_3194</name>
</gene>
<reference evidence="8" key="1">
    <citation type="submission" date="2018-07" db="EMBL/GenBank/DDBJ databases">
        <authorList>
            <person name="Peiro R."/>
            <person name="Begona"/>
            <person name="Cbmso G."/>
            <person name="Lopez M."/>
            <person name="Gonzalez S."/>
        </authorList>
    </citation>
    <scope>NUCLEOTIDE SEQUENCE [LARGE SCALE GENOMIC DNA]</scope>
</reference>
<feature type="signal peptide" evidence="5">
    <location>
        <begin position="1"/>
        <end position="27"/>
    </location>
</feature>
<evidence type="ECO:0000313" key="8">
    <source>
        <dbReference type="Proteomes" id="UP000254764"/>
    </source>
</evidence>
<dbReference type="InterPro" id="IPR051455">
    <property type="entry name" value="Bact_solute-bind_prot3"/>
</dbReference>
<keyword evidence="2" id="KW-0813">Transport</keyword>
<dbReference type="Proteomes" id="UP000254764">
    <property type="component" value="Unassembled WGS sequence"/>
</dbReference>
<feature type="domain" description="Solute-binding protein family 3/N-terminal" evidence="6">
    <location>
        <begin position="38"/>
        <end position="268"/>
    </location>
</feature>
<dbReference type="InterPro" id="IPR018313">
    <property type="entry name" value="SBP_3_CS"/>
</dbReference>
<dbReference type="Gene3D" id="3.40.190.10">
    <property type="entry name" value="Periplasmic binding protein-like II"/>
    <property type="match status" value="2"/>
</dbReference>
<keyword evidence="3 5" id="KW-0732">Signal</keyword>
<evidence type="ECO:0000256" key="1">
    <source>
        <dbReference type="ARBA" id="ARBA00010333"/>
    </source>
</evidence>
<dbReference type="Pfam" id="PF00497">
    <property type="entry name" value="SBP_bac_3"/>
    <property type="match status" value="1"/>
</dbReference>
<dbReference type="GO" id="GO:0006865">
    <property type="term" value="P:amino acid transport"/>
    <property type="evidence" value="ECO:0007669"/>
    <property type="project" value="TreeGrafter"/>
</dbReference>
<dbReference type="STRING" id="1336235.GCA_000518785_00048"/>
<name>A0A376AI47_9HYPH</name>
<dbReference type="InterPro" id="IPR001638">
    <property type="entry name" value="Solute-binding_3/MltF_N"/>
</dbReference>
<dbReference type="CDD" id="cd13692">
    <property type="entry name" value="PBP2_BztA"/>
    <property type="match status" value="1"/>
</dbReference>
<dbReference type="AlphaFoldDB" id="A0A376AI47"/>
<sequence>MGKMNKNLLSAALGAAVLGMGASAAFAGTLDDVKAKGFVQCGVNGSNLAGFGAQDSSGNWTGIDVDLCKAVAAAVFGDVTKVKFTPLSAKDRFPALQSGEVDMLARNTTWSTSRDSQLGFDFRAVNYYDGQGFMVKKELNVKSALELNGASICVQSGTTTELNLADYFRANNMEFKPVVFEAQDEADAAYNAGRCDAYTTDASGLYSIRLKMANPDDHQVLPEIISKEPLGPAVRQNDSKWLDVVTWAHFAMVAAEEFGITQANVEEMKKSENPDIKRFLGEEADSTLGADLGLPKDWAAQIIKAVGNYGESFERNVGQGSPLKIDRGLNALWTKGGLQYAPPIR</sequence>
<evidence type="ECO:0000259" key="6">
    <source>
        <dbReference type="SMART" id="SM00062"/>
    </source>
</evidence>
<dbReference type="SUPFAM" id="SSF53850">
    <property type="entry name" value="Periplasmic binding protein-like II"/>
    <property type="match status" value="1"/>
</dbReference>
<feature type="chain" id="PRO_5016986257" description="Solute-binding protein family 3/N-terminal domain-containing protein" evidence="5">
    <location>
        <begin position="28"/>
        <end position="345"/>
    </location>
</feature>
<dbReference type="PANTHER" id="PTHR30085">
    <property type="entry name" value="AMINO ACID ABC TRANSPORTER PERMEASE"/>
    <property type="match status" value="1"/>
</dbReference>
<proteinExistence type="inferred from homology"/>
<dbReference type="SMART" id="SM00062">
    <property type="entry name" value="PBPb"/>
    <property type="match status" value="1"/>
</dbReference>
<evidence type="ECO:0000256" key="5">
    <source>
        <dbReference type="SAM" id="SignalP"/>
    </source>
</evidence>
<organism evidence="7 8">
    <name type="scientific">Ciceribacter selenitireducens ATCC BAA-1503</name>
    <dbReference type="NCBI Taxonomy" id="1336235"/>
    <lineage>
        <taxon>Bacteria</taxon>
        <taxon>Pseudomonadati</taxon>
        <taxon>Pseudomonadota</taxon>
        <taxon>Alphaproteobacteria</taxon>
        <taxon>Hyphomicrobiales</taxon>
        <taxon>Rhizobiaceae</taxon>
        <taxon>Ciceribacter</taxon>
    </lineage>
</organism>
<dbReference type="PROSITE" id="PS01039">
    <property type="entry name" value="SBP_BACTERIAL_3"/>
    <property type="match status" value="1"/>
</dbReference>
<evidence type="ECO:0000256" key="2">
    <source>
        <dbReference type="ARBA" id="ARBA00022448"/>
    </source>
</evidence>
<evidence type="ECO:0000256" key="3">
    <source>
        <dbReference type="ARBA" id="ARBA00022729"/>
    </source>
</evidence>
<protein>
    <recommendedName>
        <fullName evidence="6">Solute-binding protein family 3/N-terminal domain-containing protein</fullName>
    </recommendedName>
</protein>
<dbReference type="EMBL" id="UEYP01000004">
    <property type="protein sequence ID" value="SSC67486.1"/>
    <property type="molecule type" value="Genomic_DNA"/>
</dbReference>
<keyword evidence="8" id="KW-1185">Reference proteome</keyword>
<comment type="similarity">
    <text evidence="1 4">Belongs to the bacterial solute-binding protein 3 family.</text>
</comment>
<evidence type="ECO:0000256" key="4">
    <source>
        <dbReference type="RuleBase" id="RU003744"/>
    </source>
</evidence>
<accession>A0A376AI47</accession>